<name>A0ABU1MV50_9CAUL</name>
<organism evidence="1 2">
    <name type="scientific">Caulobacter rhizosphaerae</name>
    <dbReference type="NCBI Taxonomy" id="2010972"/>
    <lineage>
        <taxon>Bacteria</taxon>
        <taxon>Pseudomonadati</taxon>
        <taxon>Pseudomonadota</taxon>
        <taxon>Alphaproteobacteria</taxon>
        <taxon>Caulobacterales</taxon>
        <taxon>Caulobacteraceae</taxon>
        <taxon>Caulobacter</taxon>
    </lineage>
</organism>
<dbReference type="RefSeq" id="WP_310029310.1">
    <property type="nucleotide sequence ID" value="NZ_JAVDRL010000002.1"/>
</dbReference>
<accession>A0ABU1MV50</accession>
<proteinExistence type="predicted"/>
<protein>
    <submittedName>
        <fullName evidence="1">Uncharacterized protein</fullName>
    </submittedName>
</protein>
<dbReference type="EMBL" id="JAVDRL010000002">
    <property type="protein sequence ID" value="MDR6530059.1"/>
    <property type="molecule type" value="Genomic_DNA"/>
</dbReference>
<evidence type="ECO:0000313" key="1">
    <source>
        <dbReference type="EMBL" id="MDR6530059.1"/>
    </source>
</evidence>
<gene>
    <name evidence="1" type="ORF">J2800_000783</name>
</gene>
<sequence>MTDNDIPILSAPPPEHWDESFARGLVGKTMLVNLTFLDADGDLEGREAFYGVVITADAEAGILLDLLGPQDGDTTTLPPQTSNIRAAEPGLYPLTDGETVENPDFLSSWTIAGPEEPANDQE</sequence>
<dbReference type="Proteomes" id="UP001262754">
    <property type="component" value="Unassembled WGS sequence"/>
</dbReference>
<comment type="caution">
    <text evidence="1">The sequence shown here is derived from an EMBL/GenBank/DDBJ whole genome shotgun (WGS) entry which is preliminary data.</text>
</comment>
<keyword evidence="2" id="KW-1185">Reference proteome</keyword>
<evidence type="ECO:0000313" key="2">
    <source>
        <dbReference type="Proteomes" id="UP001262754"/>
    </source>
</evidence>
<reference evidence="1 2" key="1">
    <citation type="submission" date="2023-07" db="EMBL/GenBank/DDBJ databases">
        <title>Sorghum-associated microbial communities from plants grown in Nebraska, USA.</title>
        <authorList>
            <person name="Schachtman D."/>
        </authorList>
    </citation>
    <scope>NUCLEOTIDE SEQUENCE [LARGE SCALE GENOMIC DNA]</scope>
    <source>
        <strain evidence="1 2">DS2154</strain>
    </source>
</reference>